<dbReference type="Proteomes" id="UP000009168">
    <property type="component" value="Unassembled WGS sequence"/>
</dbReference>
<gene>
    <name evidence="3" type="ORF">TTHERM_00590150</name>
</gene>
<keyword evidence="2 3" id="KW-0812">Transmembrane</keyword>
<proteinExistence type="predicted"/>
<dbReference type="RefSeq" id="XP_001019923.2">
    <property type="nucleotide sequence ID" value="XM_001019923.2"/>
</dbReference>
<dbReference type="OrthoDB" id="290119at2759"/>
<feature type="transmembrane region" description="Helical" evidence="2">
    <location>
        <begin position="694"/>
        <end position="714"/>
    </location>
</feature>
<dbReference type="GeneID" id="7831825"/>
<evidence type="ECO:0000313" key="3">
    <source>
        <dbReference type="EMBL" id="EAR99678.2"/>
    </source>
</evidence>
<dbReference type="KEGG" id="tet:TTHERM_00590150"/>
<name>I7M8U3_TETTS</name>
<dbReference type="InParanoid" id="I7M8U3"/>
<feature type="compositionally biased region" description="Basic and acidic residues" evidence="1">
    <location>
        <begin position="422"/>
        <end position="431"/>
    </location>
</feature>
<evidence type="ECO:0000256" key="1">
    <source>
        <dbReference type="SAM" id="MobiDB-lite"/>
    </source>
</evidence>
<protein>
    <submittedName>
        <fullName evidence="3">Transmembrane protein, putative</fullName>
    </submittedName>
</protein>
<accession>I7M8U3</accession>
<dbReference type="eggNOG" id="ENOG502SVS2">
    <property type="taxonomic scope" value="Eukaryota"/>
</dbReference>
<feature type="region of interest" description="Disordered" evidence="1">
    <location>
        <begin position="361"/>
        <end position="431"/>
    </location>
</feature>
<dbReference type="AlphaFoldDB" id="I7M8U3"/>
<evidence type="ECO:0000256" key="2">
    <source>
        <dbReference type="SAM" id="Phobius"/>
    </source>
</evidence>
<sequence>MITTKNQQSCIPLKSNIFLPKKQHPQDERGKKIDLGAPLTQTFIFSHNQKNMPRIIKETYIPEEHKIEHEEQLKNQIKVVRTEDEERMKIQDDYDFENRIRLLIEKYNSEQRDAFDIANALTEEIVKYKEMKMKTLHNNRQSARNRVIEKVTRDEQKEEEDNKKNRVEVKRLYRQIKEVVHHILEGGGEAKYKRYQQSIESKEHITLDYIKQKQKTVEEIKAATEINQLVRQFLSKKTEELDVFRQLHGEEFLTDPSILKDMSESQGESASVASDKLSKVQEELKQSEEDQKLNKFYNLTDLKVQWGAKSEYEVKENIRRILTREVLKDAERAKVKQEIEEEEIKQRLIKTDPRFARMFREQQKKKQEQLRQEQEEREKKERIKQEKIKAQLKKREQQELEQQKLTQTLRSKKPAPKQPKNPKREAENRVRRDFFDTAHGVGLVYGDVFQRTKNFGDLFQTKAKEFYNQNSFGYPNQQQSQYQQSTVDTFDGQSRFSQMEKIFITRIIPIQEKQQRYFLSQYLQTDRSLFIVQIYANTASSNKANLEKEDELIYEAIKKYENDALENNKLTICTNAIHKFMSDKEDRIRMRLENEQIQNRETILSKLYFSRIEQCLNKLRKEYPDSYITLSFIDDIKWDDYLNIDIQNLKQYIQPLTQNEIIVQKSIEKVIEEPILERDTLLTLFGFKLKYFHMPYVGILVAILLIVYAITIAFKEFIFNSDQKVRKNAHKIKEFKKKQ</sequence>
<organism evidence="3 4">
    <name type="scientific">Tetrahymena thermophila (strain SB210)</name>
    <dbReference type="NCBI Taxonomy" id="312017"/>
    <lineage>
        <taxon>Eukaryota</taxon>
        <taxon>Sar</taxon>
        <taxon>Alveolata</taxon>
        <taxon>Ciliophora</taxon>
        <taxon>Intramacronucleata</taxon>
        <taxon>Oligohymenophorea</taxon>
        <taxon>Hymenostomatida</taxon>
        <taxon>Tetrahymenina</taxon>
        <taxon>Tetrahymenidae</taxon>
        <taxon>Tetrahymena</taxon>
    </lineage>
</organism>
<reference evidence="4" key="1">
    <citation type="journal article" date="2006" name="PLoS Biol.">
        <title>Macronuclear genome sequence of the ciliate Tetrahymena thermophila, a model eukaryote.</title>
        <authorList>
            <person name="Eisen J.A."/>
            <person name="Coyne R.S."/>
            <person name="Wu M."/>
            <person name="Wu D."/>
            <person name="Thiagarajan M."/>
            <person name="Wortman J.R."/>
            <person name="Badger J.H."/>
            <person name="Ren Q."/>
            <person name="Amedeo P."/>
            <person name="Jones K.M."/>
            <person name="Tallon L.J."/>
            <person name="Delcher A.L."/>
            <person name="Salzberg S.L."/>
            <person name="Silva J.C."/>
            <person name="Haas B.J."/>
            <person name="Majoros W.H."/>
            <person name="Farzad M."/>
            <person name="Carlton J.M."/>
            <person name="Smith R.K. Jr."/>
            <person name="Garg J."/>
            <person name="Pearlman R.E."/>
            <person name="Karrer K.M."/>
            <person name="Sun L."/>
            <person name="Manning G."/>
            <person name="Elde N.C."/>
            <person name="Turkewitz A.P."/>
            <person name="Asai D.J."/>
            <person name="Wilkes D.E."/>
            <person name="Wang Y."/>
            <person name="Cai H."/>
            <person name="Collins K."/>
            <person name="Stewart B.A."/>
            <person name="Lee S.R."/>
            <person name="Wilamowska K."/>
            <person name="Weinberg Z."/>
            <person name="Ruzzo W.L."/>
            <person name="Wloga D."/>
            <person name="Gaertig J."/>
            <person name="Frankel J."/>
            <person name="Tsao C.-C."/>
            <person name="Gorovsky M.A."/>
            <person name="Keeling P.J."/>
            <person name="Waller R.F."/>
            <person name="Patron N.J."/>
            <person name="Cherry J.M."/>
            <person name="Stover N.A."/>
            <person name="Krieger C.J."/>
            <person name="del Toro C."/>
            <person name="Ryder H.F."/>
            <person name="Williamson S.C."/>
            <person name="Barbeau R.A."/>
            <person name="Hamilton E.P."/>
            <person name="Orias E."/>
        </authorList>
    </citation>
    <scope>NUCLEOTIDE SEQUENCE [LARGE SCALE GENOMIC DNA]</scope>
    <source>
        <strain evidence="4">SB210</strain>
    </source>
</reference>
<keyword evidence="2" id="KW-0472">Membrane</keyword>
<evidence type="ECO:0000313" key="4">
    <source>
        <dbReference type="Proteomes" id="UP000009168"/>
    </source>
</evidence>
<feature type="compositionally biased region" description="Basic and acidic residues" evidence="1">
    <location>
        <begin position="361"/>
        <end position="402"/>
    </location>
</feature>
<keyword evidence="4" id="KW-1185">Reference proteome</keyword>
<dbReference type="EMBL" id="GG662637">
    <property type="protein sequence ID" value="EAR99678.2"/>
    <property type="molecule type" value="Genomic_DNA"/>
</dbReference>
<keyword evidence="2" id="KW-1133">Transmembrane helix</keyword>